<sequence>MDNIKFLMSLDRGKLEIKPTKKVRARNLSRIAGEDVFVTVTAISGDRHQSIAARAYGKDGKLDPDRMYDVQALLVSEAITDPNVKDPELLRHFQAATPKELVKLLFPGGELVKLSEEEASLSGFGSDTEDAFEFAKVKNS</sequence>
<accession>A0A8S5S4A0</accession>
<reference evidence="1" key="1">
    <citation type="journal article" date="2021" name="Proc. Natl. Acad. Sci. U.S.A.">
        <title>A Catalog of Tens of Thousands of Viruses from Human Metagenomes Reveals Hidden Associations with Chronic Diseases.</title>
        <authorList>
            <person name="Tisza M.J."/>
            <person name="Buck C.B."/>
        </authorList>
    </citation>
    <scope>NUCLEOTIDE SEQUENCE</scope>
    <source>
        <strain evidence="1">CtmP938</strain>
    </source>
</reference>
<evidence type="ECO:0000313" key="1">
    <source>
        <dbReference type="EMBL" id="DAF45769.1"/>
    </source>
</evidence>
<name>A0A8S5S4A0_9CAUD</name>
<protein>
    <submittedName>
        <fullName evidence="1">Tail assembly chaperone protein</fullName>
    </submittedName>
</protein>
<organism evidence="1">
    <name type="scientific">Siphoviridae sp. ctmP938</name>
    <dbReference type="NCBI Taxonomy" id="2827933"/>
    <lineage>
        <taxon>Viruses</taxon>
        <taxon>Duplodnaviria</taxon>
        <taxon>Heunggongvirae</taxon>
        <taxon>Uroviricota</taxon>
        <taxon>Caudoviricetes</taxon>
    </lineage>
</organism>
<dbReference type="Gene3D" id="3.30.2220.30">
    <property type="match status" value="1"/>
</dbReference>
<dbReference type="EMBL" id="BK032519">
    <property type="protein sequence ID" value="DAF45769.1"/>
    <property type="molecule type" value="Genomic_DNA"/>
</dbReference>
<dbReference type="InterPro" id="IPR014986">
    <property type="entry name" value="XkdN-like"/>
</dbReference>
<proteinExistence type="predicted"/>
<dbReference type="Pfam" id="PF08890">
    <property type="entry name" value="Phage_TAC_5"/>
    <property type="match status" value="1"/>
</dbReference>
<dbReference type="InterPro" id="IPR038559">
    <property type="entry name" value="XkdN-like_sf"/>
</dbReference>